<keyword evidence="6" id="KW-0805">Transcription regulation</keyword>
<dbReference type="SUPFAM" id="SSF57716">
    <property type="entry name" value="Glucocorticoid receptor-like (DNA-binding domain)"/>
    <property type="match status" value="1"/>
</dbReference>
<dbReference type="PANTHER" id="PTHR46600:SF1">
    <property type="entry name" value="THAP DOMAIN-CONTAINING PROTEIN 1"/>
    <property type="match status" value="1"/>
</dbReference>
<evidence type="ECO:0000256" key="7">
    <source>
        <dbReference type="ARBA" id="ARBA00023054"/>
    </source>
</evidence>
<reference evidence="15 16" key="1">
    <citation type="journal article" date="2022" name="Allergy">
        <title>Genome assembly and annotation of Periplaneta americana reveal a comprehensive cockroach allergen profile.</title>
        <authorList>
            <person name="Wang L."/>
            <person name="Xiong Q."/>
            <person name="Saelim N."/>
            <person name="Wang L."/>
            <person name="Nong W."/>
            <person name="Wan A.T."/>
            <person name="Shi M."/>
            <person name="Liu X."/>
            <person name="Cao Q."/>
            <person name="Hui J.H.L."/>
            <person name="Sookrung N."/>
            <person name="Leung T.F."/>
            <person name="Tungtrongchitr A."/>
            <person name="Tsui S.K.W."/>
        </authorList>
    </citation>
    <scope>NUCLEOTIDE SEQUENCE [LARGE SCALE GENOMIC DNA]</scope>
    <source>
        <strain evidence="15">PWHHKU_190912</strain>
    </source>
</reference>
<keyword evidence="4 12" id="KW-0863">Zinc-finger</keyword>
<keyword evidence="5" id="KW-0862">Zinc</keyword>
<evidence type="ECO:0000256" key="5">
    <source>
        <dbReference type="ARBA" id="ARBA00022833"/>
    </source>
</evidence>
<evidence type="ECO:0000313" key="16">
    <source>
        <dbReference type="Proteomes" id="UP001148838"/>
    </source>
</evidence>
<evidence type="ECO:0000256" key="13">
    <source>
        <dbReference type="SAM" id="MobiDB-lite"/>
    </source>
</evidence>
<comment type="similarity">
    <text evidence="2">Belongs to the THAP1 family.</text>
</comment>
<keyword evidence="9" id="KW-0804">Transcription</keyword>
<keyword evidence="3" id="KW-0479">Metal-binding</keyword>
<dbReference type="PANTHER" id="PTHR46600">
    <property type="entry name" value="THAP DOMAIN-CONTAINING"/>
    <property type="match status" value="1"/>
</dbReference>
<dbReference type="Proteomes" id="UP001148838">
    <property type="component" value="Unassembled WGS sequence"/>
</dbReference>
<feature type="compositionally biased region" description="Basic and acidic residues" evidence="13">
    <location>
        <begin position="9"/>
        <end position="52"/>
    </location>
</feature>
<evidence type="ECO:0000256" key="11">
    <source>
        <dbReference type="ARBA" id="ARBA00023306"/>
    </source>
</evidence>
<proteinExistence type="inferred from homology"/>
<sequence length="224" mass="27079">MRRCKKEKRREEKRREEKRREEKRREEKRREEKRREEKRREEKRREEKRREEKMRLTYHQGKRYEGGGGIVVANSDEEIKLVTKYGGDNSNMRYKSDEGLRKKWCVAISRERDKLRTLWTPNKKSRVCSRHFKEADFSISTTLKRLLPNVVPSVFDDFPKHKQNVSNISRRNKRRITEVVNNIHPAKKNKPNVEHSSTSAFNEANVSIEEIYEAHKNYSHTVLN</sequence>
<evidence type="ECO:0000259" key="14">
    <source>
        <dbReference type="PROSITE" id="PS50950"/>
    </source>
</evidence>
<accession>A0ABQ8T2S3</accession>
<keyword evidence="16" id="KW-1185">Reference proteome</keyword>
<evidence type="ECO:0000313" key="15">
    <source>
        <dbReference type="EMBL" id="KAJ4440207.1"/>
    </source>
</evidence>
<feature type="region of interest" description="Disordered" evidence="13">
    <location>
        <begin position="1"/>
        <end position="52"/>
    </location>
</feature>
<dbReference type="InterPro" id="IPR026516">
    <property type="entry name" value="THAP1/10"/>
</dbReference>
<dbReference type="Pfam" id="PF05485">
    <property type="entry name" value="THAP"/>
    <property type="match status" value="1"/>
</dbReference>
<keyword evidence="8 12" id="KW-0238">DNA-binding</keyword>
<organism evidence="15 16">
    <name type="scientific">Periplaneta americana</name>
    <name type="common">American cockroach</name>
    <name type="synonym">Blatta americana</name>
    <dbReference type="NCBI Taxonomy" id="6978"/>
    <lineage>
        <taxon>Eukaryota</taxon>
        <taxon>Metazoa</taxon>
        <taxon>Ecdysozoa</taxon>
        <taxon>Arthropoda</taxon>
        <taxon>Hexapoda</taxon>
        <taxon>Insecta</taxon>
        <taxon>Pterygota</taxon>
        <taxon>Neoptera</taxon>
        <taxon>Polyneoptera</taxon>
        <taxon>Dictyoptera</taxon>
        <taxon>Blattodea</taxon>
        <taxon>Blattoidea</taxon>
        <taxon>Blattidae</taxon>
        <taxon>Blattinae</taxon>
        <taxon>Periplaneta</taxon>
    </lineage>
</organism>
<dbReference type="PROSITE" id="PS50950">
    <property type="entry name" value="ZF_THAP"/>
    <property type="match status" value="1"/>
</dbReference>
<feature type="domain" description="THAP-type" evidence="14">
    <location>
        <begin position="72"/>
        <end position="155"/>
    </location>
</feature>
<evidence type="ECO:0000256" key="9">
    <source>
        <dbReference type="ARBA" id="ARBA00023163"/>
    </source>
</evidence>
<evidence type="ECO:0000256" key="6">
    <source>
        <dbReference type="ARBA" id="ARBA00023015"/>
    </source>
</evidence>
<evidence type="ECO:0000256" key="12">
    <source>
        <dbReference type="PROSITE-ProRule" id="PRU00309"/>
    </source>
</evidence>
<dbReference type="InterPro" id="IPR006612">
    <property type="entry name" value="THAP_Znf"/>
</dbReference>
<evidence type="ECO:0000256" key="2">
    <source>
        <dbReference type="ARBA" id="ARBA00006177"/>
    </source>
</evidence>
<dbReference type="SMART" id="SM00980">
    <property type="entry name" value="THAP"/>
    <property type="match status" value="1"/>
</dbReference>
<evidence type="ECO:0000256" key="4">
    <source>
        <dbReference type="ARBA" id="ARBA00022771"/>
    </source>
</evidence>
<comment type="caution">
    <text evidence="15">The sequence shown here is derived from an EMBL/GenBank/DDBJ whole genome shotgun (WGS) entry which is preliminary data.</text>
</comment>
<keyword evidence="7" id="KW-0175">Coiled coil</keyword>
<evidence type="ECO:0000256" key="1">
    <source>
        <dbReference type="ARBA" id="ARBA00004642"/>
    </source>
</evidence>
<evidence type="ECO:0000256" key="8">
    <source>
        <dbReference type="ARBA" id="ARBA00023125"/>
    </source>
</evidence>
<name>A0ABQ8T2S3_PERAM</name>
<keyword evidence="10" id="KW-0539">Nucleus</keyword>
<evidence type="ECO:0000256" key="3">
    <source>
        <dbReference type="ARBA" id="ARBA00022723"/>
    </source>
</evidence>
<comment type="subcellular location">
    <subcellularLocation>
        <location evidence="1">Nucleus</location>
        <location evidence="1">Nucleoplasm</location>
    </subcellularLocation>
</comment>
<gene>
    <name evidence="15" type="ORF">ANN_08346</name>
</gene>
<evidence type="ECO:0000256" key="10">
    <source>
        <dbReference type="ARBA" id="ARBA00023242"/>
    </source>
</evidence>
<keyword evidence="11" id="KW-0131">Cell cycle</keyword>
<dbReference type="EMBL" id="JAJSOF020000017">
    <property type="protein sequence ID" value="KAJ4440207.1"/>
    <property type="molecule type" value="Genomic_DNA"/>
</dbReference>
<protein>
    <recommendedName>
        <fullName evidence="14">THAP-type domain-containing protein</fullName>
    </recommendedName>
</protein>